<organism evidence="2 3">
    <name type="scientific">Biomphalaria glabrata</name>
    <name type="common">Bloodfluke planorb</name>
    <name type="synonym">Freshwater snail</name>
    <dbReference type="NCBI Taxonomy" id="6526"/>
    <lineage>
        <taxon>Eukaryota</taxon>
        <taxon>Metazoa</taxon>
        <taxon>Spiralia</taxon>
        <taxon>Lophotrochozoa</taxon>
        <taxon>Mollusca</taxon>
        <taxon>Gastropoda</taxon>
        <taxon>Heterobranchia</taxon>
        <taxon>Euthyneura</taxon>
        <taxon>Panpulmonata</taxon>
        <taxon>Hygrophila</taxon>
        <taxon>Lymnaeoidea</taxon>
        <taxon>Planorbidae</taxon>
        <taxon>Biomphalaria</taxon>
    </lineage>
</organism>
<feature type="signal peptide" evidence="1">
    <location>
        <begin position="1"/>
        <end position="21"/>
    </location>
</feature>
<name>A0A2C9KEN7_BIOGL</name>
<dbReference type="RefSeq" id="XP_013067620.2">
    <property type="nucleotide sequence ID" value="XM_013212166.2"/>
</dbReference>
<dbReference type="KEGG" id="bgt:106055744"/>
<sequence length="226" mass="25892">MQTIVRLVVLALAAVIQVSLAQDEYFIGDFREPPAQEGEIIYANSEEIEEAFNKSLTNNKKNNARALGDDEIKKLSEQLSAVDFETDVDDLLEGVDVKLETAEELARSTDISEANNYLRAYAQSKWVVYKCCPRKQNYQCGVNTQLLPPQRHWLYGWCYPLRKIFIRTCNCVQCSRLCPYCIQEGRCRPRFSPVSYVAVCWKKFWPILVHLQTVIPTSCYCDAPAC</sequence>
<dbReference type="VEuPathDB" id="VectorBase:BGLB018272"/>
<reference evidence="2" key="1">
    <citation type="submission" date="2020-05" db="UniProtKB">
        <authorList>
            <consortium name="EnsemblMetazoa"/>
        </authorList>
    </citation>
    <scope>IDENTIFICATION</scope>
    <source>
        <strain evidence="2">BB02</strain>
    </source>
</reference>
<dbReference type="OrthoDB" id="6063985at2759"/>
<dbReference type="EnsemblMetazoa" id="BGLB018272-RA">
    <property type="protein sequence ID" value="BGLB018272-PA"/>
    <property type="gene ID" value="BGLB018272"/>
</dbReference>
<feature type="chain" id="PRO_5013401772" evidence="1">
    <location>
        <begin position="22"/>
        <end position="226"/>
    </location>
</feature>
<gene>
    <name evidence="2" type="primary">106055744</name>
</gene>
<accession>A0A2C9KEN7</accession>
<keyword evidence="1" id="KW-0732">Signal</keyword>
<protein>
    <submittedName>
        <fullName evidence="2">Uncharacterized protein</fullName>
    </submittedName>
</protein>
<proteinExistence type="predicted"/>
<evidence type="ECO:0000313" key="3">
    <source>
        <dbReference type="Proteomes" id="UP000076420"/>
    </source>
</evidence>
<evidence type="ECO:0000256" key="1">
    <source>
        <dbReference type="SAM" id="SignalP"/>
    </source>
</evidence>
<dbReference type="Proteomes" id="UP000076420">
    <property type="component" value="Unassembled WGS sequence"/>
</dbReference>
<dbReference type="AlphaFoldDB" id="A0A2C9KEN7"/>
<dbReference type="VEuPathDB" id="VectorBase:BGLAX_049418"/>
<evidence type="ECO:0000313" key="2">
    <source>
        <dbReference type="EnsemblMetazoa" id="BGLB018272-PA"/>
    </source>
</evidence>